<evidence type="ECO:0000313" key="4">
    <source>
        <dbReference type="Proteomes" id="UP000618733"/>
    </source>
</evidence>
<feature type="coiled-coil region" evidence="1">
    <location>
        <begin position="161"/>
        <end position="188"/>
    </location>
</feature>
<dbReference type="Proteomes" id="UP000618733">
    <property type="component" value="Unassembled WGS sequence"/>
</dbReference>
<dbReference type="EMBL" id="JAEHOI010000002">
    <property type="protein sequence ID" value="MBK0420776.1"/>
    <property type="molecule type" value="Genomic_DNA"/>
</dbReference>
<dbReference type="InterPro" id="IPR036366">
    <property type="entry name" value="PGBDSf"/>
</dbReference>
<name>A0A934QA74_9MICO</name>
<feature type="compositionally biased region" description="Gly residues" evidence="2">
    <location>
        <begin position="312"/>
        <end position="332"/>
    </location>
</feature>
<accession>A0A934QA74</accession>
<evidence type="ECO:0000313" key="3">
    <source>
        <dbReference type="EMBL" id="MBK0420776.1"/>
    </source>
</evidence>
<evidence type="ECO:0000256" key="2">
    <source>
        <dbReference type="SAM" id="MobiDB-lite"/>
    </source>
</evidence>
<comment type="caution">
    <text evidence="3">The sequence shown here is derived from an EMBL/GenBank/DDBJ whole genome shotgun (WGS) entry which is preliminary data.</text>
</comment>
<keyword evidence="1" id="KW-0175">Coiled coil</keyword>
<keyword evidence="4" id="KW-1185">Reference proteome</keyword>
<reference evidence="3" key="1">
    <citation type="submission" date="2020-12" db="EMBL/GenBank/DDBJ databases">
        <title>Leucobacter sp. CAS2, isolated from Chromium sludge.</title>
        <authorList>
            <person name="Xu Z."/>
        </authorList>
    </citation>
    <scope>NUCLEOTIDE SEQUENCE</scope>
    <source>
        <strain evidence="3">CSA2</strain>
    </source>
</reference>
<organism evidence="3 4">
    <name type="scientific">Leucobacter edaphi</name>
    <dbReference type="NCBI Taxonomy" id="2796472"/>
    <lineage>
        <taxon>Bacteria</taxon>
        <taxon>Bacillati</taxon>
        <taxon>Actinomycetota</taxon>
        <taxon>Actinomycetes</taxon>
        <taxon>Micrococcales</taxon>
        <taxon>Microbacteriaceae</taxon>
        <taxon>Leucobacter</taxon>
    </lineage>
</organism>
<dbReference type="Gene3D" id="1.10.101.10">
    <property type="entry name" value="PGBD-like superfamily/PGBD"/>
    <property type="match status" value="1"/>
</dbReference>
<sequence length="443" mass="43978">MRFIISPAELAARSAPPDAGPVTAAIEKRAIVNTVVTRAEITYADAVEVTIDGGGGEGRPVVTGHVPKVGTVLKAGSVALEVAGRPVIVLPGDLPAYRTLGLGMKGPDVSQLKASLAGMGYAVGDTSSDTFDADTAAAVGALYEQLGYPATPRSPDAPQAVKTAERGLRDAQAQLAQARSALDAAAAARAKSVASEQAAVATASDAVSDAEAALGEAQEAALPTLPSSEALFLAGLPRRVDAAKVARGDLLSGSPMTVSGATLAIIGSISSKDAELLSPGLKATYPGPDGAELTATISKIEDAPTGKTPGSGPDGGEGGEGESGGGATGTGGKTPDTQAKRKSVRLDPGKLTDKQLEALRGASVRLSIPVAATKGEVLAIPIAALSTGAGGENRVEILTGKASGKDTSTETVVVTPGLAADGYVEITSKDPRITAGTPVVVGR</sequence>
<feature type="region of interest" description="Disordered" evidence="2">
    <location>
        <begin position="299"/>
        <end position="349"/>
    </location>
</feature>
<proteinExistence type="predicted"/>
<evidence type="ECO:0008006" key="5">
    <source>
        <dbReference type="Google" id="ProtNLM"/>
    </source>
</evidence>
<protein>
    <recommendedName>
        <fullName evidence="5">Peptidoglycan binding-like domain-containing protein</fullName>
    </recommendedName>
</protein>
<dbReference type="AlphaFoldDB" id="A0A934QA74"/>
<evidence type="ECO:0000256" key="1">
    <source>
        <dbReference type="SAM" id="Coils"/>
    </source>
</evidence>
<gene>
    <name evidence="3" type="ORF">JD292_01595</name>
</gene>
<dbReference type="Gene3D" id="2.40.420.20">
    <property type="match status" value="1"/>
</dbReference>